<dbReference type="AlphaFoldDB" id="A0A9D9EDH1"/>
<keyword evidence="3 7" id="KW-0547">Nucleotide-binding</keyword>
<dbReference type="PRINTS" id="PR01042">
    <property type="entry name" value="TRNASYNTHASP"/>
</dbReference>
<feature type="binding site" evidence="7">
    <location>
        <position position="227"/>
    </location>
    <ligand>
        <name>L-aspartate</name>
        <dbReference type="ChEBI" id="CHEBI:29991"/>
    </ligand>
</feature>
<dbReference type="InterPro" id="IPR004365">
    <property type="entry name" value="NA-bd_OB_tRNA"/>
</dbReference>
<dbReference type="Pfam" id="PF00152">
    <property type="entry name" value="tRNA-synt_2"/>
    <property type="match status" value="1"/>
</dbReference>
<dbReference type="Pfam" id="PF01336">
    <property type="entry name" value="tRNA_anti-codon"/>
    <property type="match status" value="1"/>
</dbReference>
<evidence type="ECO:0000256" key="1">
    <source>
        <dbReference type="ARBA" id="ARBA00006303"/>
    </source>
</evidence>
<dbReference type="InterPro" id="IPR002312">
    <property type="entry name" value="Asp/Asn-tRNA-synth_IIb"/>
</dbReference>
<feature type="binding site" evidence="7">
    <location>
        <position position="181"/>
    </location>
    <ligand>
        <name>L-aspartate</name>
        <dbReference type="ChEBI" id="CHEBI:29991"/>
    </ligand>
</feature>
<comment type="caution">
    <text evidence="9">The sequence shown here is derived from an EMBL/GenBank/DDBJ whole genome shotgun (WGS) entry which is preliminary data.</text>
</comment>
<keyword evidence="2 7" id="KW-0436">Ligase</keyword>
<proteinExistence type="inferred from homology"/>
<feature type="binding site" evidence="7">
    <location>
        <begin position="540"/>
        <end position="543"/>
    </location>
    <ligand>
        <name>ATP</name>
        <dbReference type="ChEBI" id="CHEBI:30616"/>
    </ligand>
</feature>
<dbReference type="InterPro" id="IPR029351">
    <property type="entry name" value="GAD_dom"/>
</dbReference>
<dbReference type="Proteomes" id="UP000823633">
    <property type="component" value="Unassembled WGS sequence"/>
</dbReference>
<dbReference type="Gene3D" id="2.40.50.140">
    <property type="entry name" value="Nucleic acid-binding proteins"/>
    <property type="match status" value="1"/>
</dbReference>
<dbReference type="Gene3D" id="3.30.930.10">
    <property type="entry name" value="Bira Bifunctional Protein, Domain 2"/>
    <property type="match status" value="1"/>
</dbReference>
<protein>
    <recommendedName>
        <fullName evidence="7">Aspartate--tRNA(Asp/Asn) ligase</fullName>
        <ecNumber evidence="7">6.1.1.23</ecNumber>
    </recommendedName>
    <alternativeName>
        <fullName evidence="7">Aspartyl-tRNA synthetase</fullName>
        <shortName evidence="7">AspRS</shortName>
    </alternativeName>
    <alternativeName>
        <fullName evidence="7">Non-discriminating aspartyl-tRNA synthetase</fullName>
        <shortName evidence="7">ND-AspRS</shortName>
    </alternativeName>
</protein>
<evidence type="ECO:0000256" key="4">
    <source>
        <dbReference type="ARBA" id="ARBA00022840"/>
    </source>
</evidence>
<dbReference type="GO" id="GO:0005524">
    <property type="term" value="F:ATP binding"/>
    <property type="evidence" value="ECO:0007669"/>
    <property type="project" value="UniProtKB-UniRule"/>
</dbReference>
<keyword evidence="4 7" id="KW-0067">ATP-binding</keyword>
<evidence type="ECO:0000313" key="9">
    <source>
        <dbReference type="EMBL" id="MBO8443094.1"/>
    </source>
</evidence>
<dbReference type="InterPro" id="IPR047090">
    <property type="entry name" value="AspRS_core"/>
</dbReference>
<dbReference type="SUPFAM" id="SSF55261">
    <property type="entry name" value="GAD domain-like"/>
    <property type="match status" value="1"/>
</dbReference>
<keyword evidence="5 7" id="KW-0648">Protein biosynthesis</keyword>
<dbReference type="InterPro" id="IPR004524">
    <property type="entry name" value="Asp-tRNA-ligase_1"/>
</dbReference>
<evidence type="ECO:0000256" key="3">
    <source>
        <dbReference type="ARBA" id="ARBA00022741"/>
    </source>
</evidence>
<dbReference type="InterPro" id="IPR012340">
    <property type="entry name" value="NA-bd_OB-fold"/>
</dbReference>
<dbReference type="Pfam" id="PF02938">
    <property type="entry name" value="GAD"/>
    <property type="match status" value="1"/>
</dbReference>
<evidence type="ECO:0000256" key="6">
    <source>
        <dbReference type="ARBA" id="ARBA00023146"/>
    </source>
</evidence>
<evidence type="ECO:0000256" key="7">
    <source>
        <dbReference type="HAMAP-Rule" id="MF_00044"/>
    </source>
</evidence>
<dbReference type="NCBIfam" id="NF001750">
    <property type="entry name" value="PRK00476.1"/>
    <property type="match status" value="1"/>
</dbReference>
<dbReference type="PANTHER" id="PTHR22594">
    <property type="entry name" value="ASPARTYL/LYSYL-TRNA SYNTHETASE"/>
    <property type="match status" value="1"/>
</dbReference>
<dbReference type="HAMAP" id="MF_00044">
    <property type="entry name" value="Asp_tRNA_synth_type1"/>
    <property type="match status" value="1"/>
</dbReference>
<feature type="binding site" evidence="7">
    <location>
        <position position="488"/>
    </location>
    <ligand>
        <name>ATP</name>
        <dbReference type="ChEBI" id="CHEBI:30616"/>
    </ligand>
</feature>
<dbReference type="InterPro" id="IPR047089">
    <property type="entry name" value="Asp-tRNA-ligase_1_N"/>
</dbReference>
<name>A0A9D9EDH1_9SPIR</name>
<comment type="catalytic activity">
    <reaction evidence="7">
        <text>tRNA(Asx) + L-aspartate + ATP = L-aspartyl-tRNA(Asx) + AMP + diphosphate</text>
        <dbReference type="Rhea" id="RHEA:18349"/>
        <dbReference type="Rhea" id="RHEA-COMP:9710"/>
        <dbReference type="Rhea" id="RHEA-COMP:9711"/>
        <dbReference type="ChEBI" id="CHEBI:29991"/>
        <dbReference type="ChEBI" id="CHEBI:30616"/>
        <dbReference type="ChEBI" id="CHEBI:33019"/>
        <dbReference type="ChEBI" id="CHEBI:78442"/>
        <dbReference type="ChEBI" id="CHEBI:78516"/>
        <dbReference type="ChEBI" id="CHEBI:456215"/>
        <dbReference type="EC" id="6.1.1.23"/>
    </reaction>
</comment>
<comment type="subcellular location">
    <subcellularLocation>
        <location evidence="7">Cytoplasm</location>
    </subcellularLocation>
</comment>
<dbReference type="SUPFAM" id="SSF55681">
    <property type="entry name" value="Class II aaRS and biotin synthetases"/>
    <property type="match status" value="1"/>
</dbReference>
<dbReference type="InterPro" id="IPR006195">
    <property type="entry name" value="aa-tRNA-synth_II"/>
</dbReference>
<evidence type="ECO:0000313" key="10">
    <source>
        <dbReference type="Proteomes" id="UP000823633"/>
    </source>
</evidence>
<feature type="binding site" evidence="7">
    <location>
        <position position="454"/>
    </location>
    <ligand>
        <name>L-aspartate</name>
        <dbReference type="ChEBI" id="CHEBI:29991"/>
    </ligand>
</feature>
<dbReference type="InterPro" id="IPR004364">
    <property type="entry name" value="Aa-tRNA-synt_II"/>
</dbReference>
<feature type="region of interest" description="Aspartate" evidence="7">
    <location>
        <begin position="205"/>
        <end position="208"/>
    </location>
</feature>
<dbReference type="EC" id="6.1.1.23" evidence="7"/>
<dbReference type="GO" id="GO:0003676">
    <property type="term" value="F:nucleic acid binding"/>
    <property type="evidence" value="ECO:0007669"/>
    <property type="project" value="InterPro"/>
</dbReference>
<dbReference type="EMBL" id="JADIMU010000030">
    <property type="protein sequence ID" value="MBO8443094.1"/>
    <property type="molecule type" value="Genomic_DNA"/>
</dbReference>
<feature type="site" description="Important for tRNA non-discrimination" evidence="7">
    <location>
        <position position="37"/>
    </location>
</feature>
<keyword evidence="7" id="KW-0963">Cytoplasm</keyword>
<dbReference type="CDD" id="cd04317">
    <property type="entry name" value="EcAspRS_like_N"/>
    <property type="match status" value="1"/>
</dbReference>
<dbReference type="NCBIfam" id="TIGR00459">
    <property type="entry name" value="aspS_bact"/>
    <property type="match status" value="1"/>
</dbReference>
<comment type="similarity">
    <text evidence="1 7">Belongs to the class-II aminoacyl-tRNA synthetase family. Type 1 subfamily.</text>
</comment>
<comment type="caution">
    <text evidence="7">Lacks conserved residue(s) required for the propagation of feature annotation.</text>
</comment>
<feature type="binding site" evidence="7">
    <location>
        <position position="495"/>
    </location>
    <ligand>
        <name>L-aspartate</name>
        <dbReference type="ChEBI" id="CHEBI:29991"/>
    </ligand>
</feature>
<dbReference type="CDD" id="cd00777">
    <property type="entry name" value="AspRS_core"/>
    <property type="match status" value="1"/>
</dbReference>
<evidence type="ECO:0000259" key="8">
    <source>
        <dbReference type="PROSITE" id="PS50862"/>
    </source>
</evidence>
<feature type="binding site" evidence="7">
    <location>
        <begin position="227"/>
        <end position="229"/>
    </location>
    <ligand>
        <name>ATP</name>
        <dbReference type="ChEBI" id="CHEBI:30616"/>
    </ligand>
</feature>
<reference evidence="9" key="2">
    <citation type="journal article" date="2021" name="PeerJ">
        <title>Extensive microbial diversity within the chicken gut microbiome revealed by metagenomics and culture.</title>
        <authorList>
            <person name="Gilroy R."/>
            <person name="Ravi A."/>
            <person name="Getino M."/>
            <person name="Pursley I."/>
            <person name="Horton D.L."/>
            <person name="Alikhan N.F."/>
            <person name="Baker D."/>
            <person name="Gharbi K."/>
            <person name="Hall N."/>
            <person name="Watson M."/>
            <person name="Adriaenssens E.M."/>
            <person name="Foster-Nyarko E."/>
            <person name="Jarju S."/>
            <person name="Secka A."/>
            <person name="Antonio M."/>
            <person name="Oren A."/>
            <person name="Chaudhuri R.R."/>
            <person name="La Ragione R."/>
            <person name="Hildebrand F."/>
            <person name="Pallen M.J."/>
        </authorList>
    </citation>
    <scope>NUCLEOTIDE SEQUENCE</scope>
    <source>
        <strain evidence="9">11167</strain>
    </source>
</reference>
<dbReference type="PROSITE" id="PS50862">
    <property type="entry name" value="AA_TRNA_LIGASE_II"/>
    <property type="match status" value="1"/>
</dbReference>
<evidence type="ECO:0000256" key="2">
    <source>
        <dbReference type="ARBA" id="ARBA00022598"/>
    </source>
</evidence>
<dbReference type="SUPFAM" id="SSF50249">
    <property type="entry name" value="Nucleic acid-binding proteins"/>
    <property type="match status" value="1"/>
</dbReference>
<comment type="function">
    <text evidence="7">Aspartyl-tRNA synthetase with relaxed tRNA specificity since it is able to aspartylate not only its cognate tRNA(Asp) but also tRNA(Asn). Reaction proceeds in two steps: L-aspartate is first activated by ATP to form Asp-AMP and then transferred to the acceptor end of tRNA(Asp/Asn).</text>
</comment>
<dbReference type="InterPro" id="IPR004115">
    <property type="entry name" value="GAD-like_sf"/>
</dbReference>
<evidence type="ECO:0000256" key="5">
    <source>
        <dbReference type="ARBA" id="ARBA00022917"/>
    </source>
</evidence>
<dbReference type="GO" id="GO:0004815">
    <property type="term" value="F:aspartate-tRNA ligase activity"/>
    <property type="evidence" value="ECO:0007669"/>
    <property type="project" value="UniProtKB-UniRule"/>
</dbReference>
<dbReference type="GO" id="GO:0005737">
    <property type="term" value="C:cytoplasm"/>
    <property type="evidence" value="ECO:0007669"/>
    <property type="project" value="UniProtKB-SubCell"/>
</dbReference>
<sequence>MSEQAFLQRTTTCGALRAQDEGKTVVLNGWVHRDRNHGALHFINLRDRYGITQVVVDDDASKELQETASQIKLEYCIAVRGTVRRRPGEMVNPDMATGEVEVKAEHIEILSQCAVLPFMIEDENKAKEDLRLKYRYLDLRGKGMSERIVMRHKIVKAIREYFYKTDFLEIETPTLIRSTPEGARDFLVPSRIYPGKFFALPQSPQLYKQLLMVSGMDKYFQIARCYRDEDPRGDRQLEFTQLDIEMSYVQRDDVLALVEDLFNDVFKKVLDVDLPKHFRRLSYHDSMNTYGNDKPDLRFGLEMHDFPFAEGCAFNAFTEALAKGGAVKYIVAPKSDKREYTRKYITELEDAAKVYGAHGLAWMKAQDGGLTGGVTKFFAGKEAEILKETGAKDGDIILIVAHEDWKKCCNSLGAVRSKLGSDLELIEDGFAFCWIIDFPLFEYNEDEGHWEAAHHMFSMPQAEYIDHLEEDPGAVKGDLYDLVLNGYELASGSIRIHDIELQKRIFRICNFSDEKAQERFGFLLDAFRFSPPPHGGIAPGIDRLCMIVSKVNTIREVIAFPKNTAAMSPMDDCPAEVEPIQLKELHLSVDAPAKD</sequence>
<dbReference type="GO" id="GO:0006422">
    <property type="term" value="P:aspartyl-tRNA aminoacylation"/>
    <property type="evidence" value="ECO:0007669"/>
    <property type="project" value="UniProtKB-UniRule"/>
</dbReference>
<accession>A0A9D9EDH1</accession>
<feature type="domain" description="Aminoacyl-transfer RNA synthetases class-II family profile" evidence="8">
    <location>
        <begin position="150"/>
        <end position="569"/>
    </location>
</feature>
<keyword evidence="6 7" id="KW-0030">Aminoacyl-tRNA synthetase</keyword>
<feature type="binding site" evidence="7">
    <location>
        <position position="236"/>
    </location>
    <ligand>
        <name>ATP</name>
        <dbReference type="ChEBI" id="CHEBI:30616"/>
    </ligand>
</feature>
<dbReference type="PANTHER" id="PTHR22594:SF5">
    <property type="entry name" value="ASPARTATE--TRNA LIGASE, MITOCHONDRIAL"/>
    <property type="match status" value="1"/>
</dbReference>
<dbReference type="GO" id="GO:0050560">
    <property type="term" value="F:aspartate-tRNA(Asn) ligase activity"/>
    <property type="evidence" value="ECO:0007669"/>
    <property type="project" value="UniProtKB-EC"/>
</dbReference>
<gene>
    <name evidence="7 9" type="primary">aspS</name>
    <name evidence="9" type="ORF">IAC42_04970</name>
</gene>
<reference evidence="9" key="1">
    <citation type="submission" date="2020-10" db="EMBL/GenBank/DDBJ databases">
        <authorList>
            <person name="Gilroy R."/>
        </authorList>
    </citation>
    <scope>NUCLEOTIDE SEQUENCE</scope>
    <source>
        <strain evidence="9">11167</strain>
    </source>
</reference>
<organism evidence="9 10">
    <name type="scientific">Candidatus Aphodenecus pullistercoris</name>
    <dbReference type="NCBI Taxonomy" id="2840669"/>
    <lineage>
        <taxon>Bacteria</taxon>
        <taxon>Pseudomonadati</taxon>
        <taxon>Spirochaetota</taxon>
        <taxon>Spirochaetia</taxon>
        <taxon>Spirochaetales</taxon>
        <taxon>Candidatus Aphodenecus</taxon>
    </lineage>
</organism>
<comment type="subunit">
    <text evidence="7">Homodimer.</text>
</comment>
<dbReference type="InterPro" id="IPR045864">
    <property type="entry name" value="aa-tRNA-synth_II/BPL/LPL"/>
</dbReference>
<dbReference type="Gene3D" id="3.30.1360.30">
    <property type="entry name" value="GAD-like domain"/>
    <property type="match status" value="1"/>
</dbReference>